<accession>A0A2L1ULA1</accession>
<evidence type="ECO:0000313" key="6">
    <source>
        <dbReference type="EMBL" id="AVF33716.1"/>
    </source>
</evidence>
<dbReference type="OrthoDB" id="9808398at2"/>
<dbReference type="GO" id="GO:0009234">
    <property type="term" value="P:menaquinone biosynthetic process"/>
    <property type="evidence" value="ECO:0007669"/>
    <property type="project" value="UniProtKB-UniRule"/>
</dbReference>
<dbReference type="RefSeq" id="WP_104921285.1">
    <property type="nucleotide sequence ID" value="NZ_CP019062.1"/>
</dbReference>
<dbReference type="Proteomes" id="UP000239197">
    <property type="component" value="Chromosome"/>
</dbReference>
<evidence type="ECO:0000256" key="1">
    <source>
        <dbReference type="ARBA" id="ARBA00022428"/>
    </source>
</evidence>
<comment type="function">
    <text evidence="3">Catalyzes a proton abstraction reaction that results in 2,5-elimination of pyruvate from 2-succinyl-5-enolpyruvyl-6-hydroxy-3-cyclohexene-1-carboxylate (SEPHCHC) and the formation of 2-succinyl-6-hydroxy-2,4-cyclohexadiene-1-carboxylate (SHCHC).</text>
</comment>
<dbReference type="NCBIfam" id="NF008340">
    <property type="entry name" value="PRK11126.1"/>
    <property type="match status" value="1"/>
</dbReference>
<sequence>MTLACTRLNSEAQGRPWLVFLHGLLGSAKDWQPLLPSLTGWPCLLLDLPGHGRSAAITAAGFADVSQLLTDTLNAQGITAYWLIGYSLGGRISLYHACHGDRSGLQGVLVEGAHPGLTCQAERTQRRHHDQQWAARFTKQSWLQTLASWYQQPVFSSLTDEQRAELVLLRRGNNPRAVAAMLASTSLSVQPDLRPELHLLACPLAWLCGSADTKFIPLAQQSGFELRTVANAGHNAHRDNPAEFARQALAFINSPVLKEVEHDLS</sequence>
<evidence type="ECO:0000259" key="5">
    <source>
        <dbReference type="Pfam" id="PF12697"/>
    </source>
</evidence>
<comment type="pathway">
    <text evidence="3">Quinol/quinone metabolism; 1,4-dihydroxy-2-naphthoate biosynthesis; 1,4-dihydroxy-2-naphthoate from chorismate: step 3/7.</text>
</comment>
<feature type="domain" description="AB hydrolase-1" evidence="5">
    <location>
        <begin position="18"/>
        <end position="246"/>
    </location>
</feature>
<dbReference type="InterPro" id="IPR029058">
    <property type="entry name" value="AB_hydrolase_fold"/>
</dbReference>
<protein>
    <recommendedName>
        <fullName evidence="3 4">2-succinyl-6-hydroxy-2,4-cyclohexadiene-1-carboxylate synthase</fullName>
        <shortName evidence="3">SHCHC synthase</shortName>
        <ecNumber evidence="3 4">4.2.99.20</ecNumber>
    </recommendedName>
</protein>
<dbReference type="EC" id="4.2.99.20" evidence="3 4"/>
<dbReference type="AlphaFoldDB" id="A0A2L1ULA1"/>
<dbReference type="Gene3D" id="3.40.50.1820">
    <property type="entry name" value="alpha/beta hydrolase"/>
    <property type="match status" value="1"/>
</dbReference>
<comment type="pathway">
    <text evidence="3">Quinol/quinone metabolism; menaquinone biosynthesis.</text>
</comment>
<evidence type="ECO:0000256" key="3">
    <source>
        <dbReference type="HAMAP-Rule" id="MF_01660"/>
    </source>
</evidence>
<evidence type="ECO:0000256" key="4">
    <source>
        <dbReference type="NCBIfam" id="TIGR03695"/>
    </source>
</evidence>
<evidence type="ECO:0000313" key="7">
    <source>
        <dbReference type="Proteomes" id="UP000239197"/>
    </source>
</evidence>
<dbReference type="HAMAP" id="MF_01660">
    <property type="entry name" value="MenH"/>
    <property type="match status" value="1"/>
</dbReference>
<comment type="catalytic activity">
    <reaction evidence="3">
        <text>5-enolpyruvoyl-6-hydroxy-2-succinyl-cyclohex-3-ene-1-carboxylate = (1R,6R)-6-hydroxy-2-succinyl-cyclohexa-2,4-diene-1-carboxylate + pyruvate</text>
        <dbReference type="Rhea" id="RHEA:25597"/>
        <dbReference type="ChEBI" id="CHEBI:15361"/>
        <dbReference type="ChEBI" id="CHEBI:58689"/>
        <dbReference type="ChEBI" id="CHEBI:58818"/>
        <dbReference type="EC" id="4.2.99.20"/>
    </reaction>
</comment>
<comment type="similarity">
    <text evidence="3">Belongs to the AB hydrolase superfamily. MenH family.</text>
</comment>
<dbReference type="Pfam" id="PF12697">
    <property type="entry name" value="Abhydrolase_6"/>
    <property type="match status" value="1"/>
</dbReference>
<dbReference type="NCBIfam" id="TIGR03695">
    <property type="entry name" value="menH_SHCHC"/>
    <property type="match status" value="1"/>
</dbReference>
<dbReference type="KEGG" id="rox:BV494_01700"/>
<dbReference type="PANTHER" id="PTHR42916:SF1">
    <property type="entry name" value="PROTEIN PHYLLO, CHLOROPLASTIC"/>
    <property type="match status" value="1"/>
</dbReference>
<proteinExistence type="inferred from homology"/>
<dbReference type="EMBL" id="CP019062">
    <property type="protein sequence ID" value="AVF33716.1"/>
    <property type="molecule type" value="Genomic_DNA"/>
</dbReference>
<dbReference type="InterPro" id="IPR000073">
    <property type="entry name" value="AB_hydrolase_1"/>
</dbReference>
<evidence type="ECO:0000256" key="2">
    <source>
        <dbReference type="ARBA" id="ARBA00023239"/>
    </source>
</evidence>
<dbReference type="GO" id="GO:0070205">
    <property type="term" value="F:2-succinyl-6-hydroxy-2,4-cyclohexadiene-1-carboxylate synthase activity"/>
    <property type="evidence" value="ECO:0007669"/>
    <property type="project" value="UniProtKB-UniRule"/>
</dbReference>
<dbReference type="UniPathway" id="UPA00079"/>
<gene>
    <name evidence="3" type="primary">menH</name>
    <name evidence="6" type="ORF">BV494_01700</name>
</gene>
<reference evidence="7" key="1">
    <citation type="submission" date="2017-01" db="EMBL/GenBank/DDBJ databases">
        <title>Genome sequence of Rouxiella sp. ERMR1:05.</title>
        <authorList>
            <person name="Kumar R."/>
            <person name="Singh D."/>
            <person name="Kumar S."/>
        </authorList>
    </citation>
    <scope>NUCLEOTIDE SEQUENCE [LARGE SCALE GENOMIC DNA]</scope>
    <source>
        <strain evidence="7">ERMR1:05</strain>
    </source>
</reference>
<dbReference type="InterPro" id="IPR022485">
    <property type="entry name" value="SHCHC_synthase_MenH"/>
</dbReference>
<dbReference type="SUPFAM" id="SSF53474">
    <property type="entry name" value="alpha/beta-Hydrolases"/>
    <property type="match status" value="1"/>
</dbReference>
<keyword evidence="1 3" id="KW-0474">Menaquinone biosynthesis</keyword>
<dbReference type="PANTHER" id="PTHR42916">
    <property type="entry name" value="2-SUCCINYL-5-ENOLPYRUVYL-6-HYDROXY-3-CYCLOHEXENE-1-CARBOXYLATE SYNTHASE"/>
    <property type="match status" value="1"/>
</dbReference>
<keyword evidence="7" id="KW-1185">Reference proteome</keyword>
<organism evidence="6 7">
    <name type="scientific">Rahnella sikkimica</name>
    <dbReference type="NCBI Taxonomy" id="1805933"/>
    <lineage>
        <taxon>Bacteria</taxon>
        <taxon>Pseudomonadati</taxon>
        <taxon>Pseudomonadota</taxon>
        <taxon>Gammaproteobacteria</taxon>
        <taxon>Enterobacterales</taxon>
        <taxon>Yersiniaceae</taxon>
        <taxon>Rahnella</taxon>
    </lineage>
</organism>
<dbReference type="UniPathway" id="UPA01057">
    <property type="reaction ID" value="UER00900"/>
</dbReference>
<comment type="subunit">
    <text evidence="3">Monomer.</text>
</comment>
<name>A0A2L1ULA1_9GAMM</name>
<keyword evidence="2 3" id="KW-0456">Lyase</keyword>